<evidence type="ECO:0000259" key="2">
    <source>
        <dbReference type="Pfam" id="PF14420"/>
    </source>
</evidence>
<proteinExistence type="predicted"/>
<dbReference type="HOGENOM" id="CLU_375112_0_0_1"/>
<dbReference type="AlphaFoldDB" id="W3XNY9"/>
<gene>
    <name evidence="3" type="ORF">PFICI_01586</name>
</gene>
<feature type="region of interest" description="Disordered" evidence="1">
    <location>
        <begin position="106"/>
        <end position="158"/>
    </location>
</feature>
<organism evidence="3 4">
    <name type="scientific">Pestalotiopsis fici (strain W106-1 / CGMCC3.15140)</name>
    <dbReference type="NCBI Taxonomy" id="1229662"/>
    <lineage>
        <taxon>Eukaryota</taxon>
        <taxon>Fungi</taxon>
        <taxon>Dikarya</taxon>
        <taxon>Ascomycota</taxon>
        <taxon>Pezizomycotina</taxon>
        <taxon>Sordariomycetes</taxon>
        <taxon>Xylariomycetidae</taxon>
        <taxon>Amphisphaeriales</taxon>
        <taxon>Sporocadaceae</taxon>
        <taxon>Pestalotiopsis</taxon>
    </lineage>
</organism>
<dbReference type="RefSeq" id="XP_007828358.1">
    <property type="nucleotide sequence ID" value="XM_007830167.1"/>
</dbReference>
<feature type="compositionally biased region" description="Low complexity" evidence="1">
    <location>
        <begin position="189"/>
        <end position="208"/>
    </location>
</feature>
<dbReference type="KEGG" id="pfy:PFICI_01586"/>
<feature type="compositionally biased region" description="Basic and acidic residues" evidence="1">
    <location>
        <begin position="213"/>
        <end position="230"/>
    </location>
</feature>
<dbReference type="GeneID" id="19266599"/>
<name>W3XNY9_PESFW</name>
<accession>W3XNY9</accession>
<dbReference type="PANTHER" id="PTHR38788">
    <property type="entry name" value="CLR5 DOMAIN-CONTAINING PROTEIN"/>
    <property type="match status" value="1"/>
</dbReference>
<feature type="region of interest" description="Disordered" evidence="1">
    <location>
        <begin position="189"/>
        <end position="231"/>
    </location>
</feature>
<dbReference type="PANTHER" id="PTHR38788:SF3">
    <property type="entry name" value="CLR5 DOMAIN-CONTAINING PROTEIN"/>
    <property type="match status" value="1"/>
</dbReference>
<dbReference type="OrthoDB" id="194358at2759"/>
<dbReference type="Proteomes" id="UP000030651">
    <property type="component" value="Unassembled WGS sequence"/>
</dbReference>
<keyword evidence="4" id="KW-1185">Reference proteome</keyword>
<feature type="compositionally biased region" description="Low complexity" evidence="1">
    <location>
        <begin position="149"/>
        <end position="158"/>
    </location>
</feature>
<evidence type="ECO:0000256" key="1">
    <source>
        <dbReference type="SAM" id="MobiDB-lite"/>
    </source>
</evidence>
<feature type="region of interest" description="Disordered" evidence="1">
    <location>
        <begin position="656"/>
        <end position="679"/>
    </location>
</feature>
<reference evidence="4" key="1">
    <citation type="journal article" date="2015" name="BMC Genomics">
        <title>Genomic and transcriptomic analysis of the endophytic fungus Pestalotiopsis fici reveals its lifestyle and high potential for synthesis of natural products.</title>
        <authorList>
            <person name="Wang X."/>
            <person name="Zhang X."/>
            <person name="Liu L."/>
            <person name="Xiang M."/>
            <person name="Wang W."/>
            <person name="Sun X."/>
            <person name="Che Y."/>
            <person name="Guo L."/>
            <person name="Liu G."/>
            <person name="Guo L."/>
            <person name="Wang C."/>
            <person name="Yin W.B."/>
            <person name="Stadler M."/>
            <person name="Zhang X."/>
            <person name="Liu X."/>
        </authorList>
    </citation>
    <scope>NUCLEOTIDE SEQUENCE [LARGE SCALE GENOMIC DNA]</scope>
    <source>
        <strain evidence="4">W106-1 / CGMCC3.15140</strain>
    </source>
</reference>
<evidence type="ECO:0000313" key="4">
    <source>
        <dbReference type="Proteomes" id="UP000030651"/>
    </source>
</evidence>
<feature type="domain" description="Clr5" evidence="2">
    <location>
        <begin position="24"/>
        <end position="73"/>
    </location>
</feature>
<dbReference type="EMBL" id="KI912109">
    <property type="protein sequence ID" value="ETS87758.1"/>
    <property type="molecule type" value="Genomic_DNA"/>
</dbReference>
<protein>
    <recommendedName>
        <fullName evidence="2">Clr5 domain-containing protein</fullName>
    </recommendedName>
</protein>
<evidence type="ECO:0000313" key="3">
    <source>
        <dbReference type="EMBL" id="ETS87758.1"/>
    </source>
</evidence>
<feature type="compositionally biased region" description="Polar residues" evidence="1">
    <location>
        <begin position="117"/>
        <end position="135"/>
    </location>
</feature>
<dbReference type="InParanoid" id="W3XNY9"/>
<dbReference type="InterPro" id="IPR025676">
    <property type="entry name" value="Clr5_dom"/>
</dbReference>
<sequence>MAMNLPLRWNDGGKQRRAAQIPMESWKLHRSTIEELYKNETLADLVETMKTNHSFDATERQYTHRLRQWGIYKREKQKEQDIDFVLESASGLGQEKCDESIPISCDKKSESLKRPNSRQNTGSRSSQYSLDSTPASKRLKTLSEEHSDSVSSSSNEENFLEPSYITSYEESRSIVSSIASHEVMLAEGSSQNVSGSQNISSSQSSSITENEEESKPAGEIESSARRHSQFEDPWSARRLRSYVAQLTGRQPMSLALEQLNRLRHGYSVQYSNLAFCLDLAQNLEGFDTLSDSFYLPSQAEEGLKVVADYLFVVDQFEAASNIYSVLLVAEESETHSRTRSHTEVLLLTPRVVAAFRSARTVPQCQLVQDVLLKRIKSNENRDVSISELFIVHSFLADCFRKQGQFSDRLNHLVQSWTIAHRLNEEGDSRLAPDHSLLLYLYYKSAFPELPSSNFLNVADLTDIPSRPQRLGAYGATSIGYDDFMAFCALVKNLGQEEEAIRRDNGAADRRILRCVRDCVVWCGSIERGTRKETSLSKRFENVLDAWKGDTTVSSDQPYGGTVPEIEFGISTAENLHVCDQISSCIGDMKGLSAISYQKLVDLHFEFLFKRVSTNLGRQHSQVISNSSSRLSIASAIAPSIGSSNASFRNFRDVSHSMKKRVTGAPSTRSRESSSNMSHLSKMSHVTDLFGASSIHEQDETGTAILHIKQVTWLEPNAEECRGL</sequence>
<dbReference type="Pfam" id="PF14420">
    <property type="entry name" value="Clr5"/>
    <property type="match status" value="1"/>
</dbReference>